<keyword evidence="3" id="KW-0804">Transcription</keyword>
<comment type="caution">
    <text evidence="6">The sequence shown here is derived from an EMBL/GenBank/DDBJ whole genome shotgun (WGS) entry which is preliminary data.</text>
</comment>
<dbReference type="Pfam" id="PF00440">
    <property type="entry name" value="TetR_N"/>
    <property type="match status" value="1"/>
</dbReference>
<dbReference type="PROSITE" id="PS50977">
    <property type="entry name" value="HTH_TETR_2"/>
    <property type="match status" value="1"/>
</dbReference>
<evidence type="ECO:0000313" key="7">
    <source>
        <dbReference type="Proteomes" id="UP000253061"/>
    </source>
</evidence>
<dbReference type="GO" id="GO:0003677">
    <property type="term" value="F:DNA binding"/>
    <property type="evidence" value="ECO:0007669"/>
    <property type="project" value="UniProtKB-UniRule"/>
</dbReference>
<keyword evidence="2 4" id="KW-0238">DNA-binding</keyword>
<evidence type="ECO:0000256" key="1">
    <source>
        <dbReference type="ARBA" id="ARBA00023015"/>
    </source>
</evidence>
<dbReference type="Proteomes" id="UP000253061">
    <property type="component" value="Unassembled WGS sequence"/>
</dbReference>
<reference evidence="6 7" key="1">
    <citation type="submission" date="2014-07" db="EMBL/GenBank/DDBJ databases">
        <title>Draft genome sequence of Thalassospira profundimaris R8-17.</title>
        <authorList>
            <person name="Lai Q."/>
            <person name="Shao Z."/>
        </authorList>
    </citation>
    <scope>NUCLEOTIDE SEQUENCE [LARGE SCALE GENOMIC DNA]</scope>
    <source>
        <strain evidence="6 7">R8-17</strain>
    </source>
</reference>
<sequence length="200" mass="21904">MVMAMAEKLKPEEKRQKLARAAMNVIWRDGYHGATIQSVANEAGLPAGGVFYRFPKKHDLAQAALETMQGEFIPLLDSIKSKGAVGDRLSVFFDYLDAMTPRRVSHGCPLARLMLDMPGDADFDPARKIGQGVFDALIGWVTDQLREGGLAADRASIEGRRIVLRWQGAIVLAHSMNDRAILDDEIADLRQTADALIAGT</sequence>
<name>A0A367VBB4_9PROT</name>
<feature type="DNA-binding region" description="H-T-H motif" evidence="4">
    <location>
        <begin position="35"/>
        <end position="54"/>
    </location>
</feature>
<dbReference type="SUPFAM" id="SSF46689">
    <property type="entry name" value="Homeodomain-like"/>
    <property type="match status" value="1"/>
</dbReference>
<dbReference type="SUPFAM" id="SSF48498">
    <property type="entry name" value="Tetracyclin repressor-like, C-terminal domain"/>
    <property type="match status" value="1"/>
</dbReference>
<gene>
    <name evidence="6" type="ORF">TH6_13070</name>
</gene>
<evidence type="ECO:0000256" key="3">
    <source>
        <dbReference type="ARBA" id="ARBA00023163"/>
    </source>
</evidence>
<dbReference type="PANTHER" id="PTHR47506:SF1">
    <property type="entry name" value="HTH-TYPE TRANSCRIPTIONAL REGULATOR YJDC"/>
    <property type="match status" value="1"/>
</dbReference>
<evidence type="ECO:0000256" key="4">
    <source>
        <dbReference type="PROSITE-ProRule" id="PRU00335"/>
    </source>
</evidence>
<dbReference type="InterPro" id="IPR009057">
    <property type="entry name" value="Homeodomain-like_sf"/>
</dbReference>
<dbReference type="AlphaFoldDB" id="A0A367VBB4"/>
<proteinExistence type="predicted"/>
<evidence type="ECO:0000259" key="5">
    <source>
        <dbReference type="PROSITE" id="PS50977"/>
    </source>
</evidence>
<dbReference type="InterPro" id="IPR001647">
    <property type="entry name" value="HTH_TetR"/>
</dbReference>
<dbReference type="InterPro" id="IPR054156">
    <property type="entry name" value="YxaF_TetR_C"/>
</dbReference>
<dbReference type="Gene3D" id="1.10.357.10">
    <property type="entry name" value="Tetracycline Repressor, domain 2"/>
    <property type="match status" value="1"/>
</dbReference>
<accession>A0A367VBB4</accession>
<organism evidence="6 7">
    <name type="scientific">Thalassospira profundimaris</name>
    <dbReference type="NCBI Taxonomy" id="502049"/>
    <lineage>
        <taxon>Bacteria</taxon>
        <taxon>Pseudomonadati</taxon>
        <taxon>Pseudomonadota</taxon>
        <taxon>Alphaproteobacteria</taxon>
        <taxon>Rhodospirillales</taxon>
        <taxon>Thalassospiraceae</taxon>
        <taxon>Thalassospira</taxon>
    </lineage>
</organism>
<keyword evidence="1" id="KW-0805">Transcription regulation</keyword>
<dbReference type="Pfam" id="PF21993">
    <property type="entry name" value="TetR_C_13_2"/>
    <property type="match status" value="1"/>
</dbReference>
<dbReference type="PANTHER" id="PTHR47506">
    <property type="entry name" value="TRANSCRIPTIONAL REGULATORY PROTEIN"/>
    <property type="match status" value="1"/>
</dbReference>
<feature type="domain" description="HTH tetR-type" evidence="5">
    <location>
        <begin position="12"/>
        <end position="72"/>
    </location>
</feature>
<dbReference type="InterPro" id="IPR036271">
    <property type="entry name" value="Tet_transcr_reg_TetR-rel_C_sf"/>
</dbReference>
<evidence type="ECO:0000256" key="2">
    <source>
        <dbReference type="ARBA" id="ARBA00023125"/>
    </source>
</evidence>
<evidence type="ECO:0000313" key="6">
    <source>
        <dbReference type="EMBL" id="RCK21530.1"/>
    </source>
</evidence>
<protein>
    <recommendedName>
        <fullName evidence="5">HTH tetR-type domain-containing protein</fullName>
    </recommendedName>
</protein>
<dbReference type="EMBL" id="JPWB01000005">
    <property type="protein sequence ID" value="RCK21530.1"/>
    <property type="molecule type" value="Genomic_DNA"/>
</dbReference>